<dbReference type="InterPro" id="IPR025286">
    <property type="entry name" value="MOFRL_assoc_dom"/>
</dbReference>
<keyword evidence="1 7" id="KW-0808">Transferase</keyword>
<dbReference type="AlphaFoldDB" id="A0A3B0R6T8"/>
<keyword evidence="2" id="KW-0547">Nucleotide-binding</keyword>
<dbReference type="SUPFAM" id="SSF82544">
    <property type="entry name" value="GckA/TtuD-like"/>
    <property type="match status" value="1"/>
</dbReference>
<dbReference type="InterPro" id="IPR007835">
    <property type="entry name" value="MOFRL"/>
</dbReference>
<protein>
    <submittedName>
        <fullName evidence="7">D-glycerate 2-kinase</fullName>
        <ecNumber evidence="7">2.7.1.165</ecNumber>
    </submittedName>
</protein>
<evidence type="ECO:0000256" key="3">
    <source>
        <dbReference type="ARBA" id="ARBA00022777"/>
    </source>
</evidence>
<feature type="domain" description="MOFRL" evidence="5">
    <location>
        <begin position="306"/>
        <end position="410"/>
    </location>
</feature>
<keyword evidence="4" id="KW-0067">ATP-binding</keyword>
<gene>
    <name evidence="7" type="ORF">MNBD_ALPHA08-1043</name>
</gene>
<proteinExistence type="predicted"/>
<dbReference type="GO" id="GO:0008887">
    <property type="term" value="F:glycerate kinase activity"/>
    <property type="evidence" value="ECO:0007669"/>
    <property type="project" value="InterPro"/>
</dbReference>
<dbReference type="EC" id="2.7.1.165" evidence="7"/>
<dbReference type="Gene3D" id="3.40.50.10180">
    <property type="entry name" value="Glycerate kinase, MOFRL-like N-terminal domain"/>
    <property type="match status" value="1"/>
</dbReference>
<dbReference type="PANTHER" id="PTHR12227">
    <property type="entry name" value="GLYCERATE KINASE"/>
    <property type="match status" value="1"/>
</dbReference>
<accession>A0A3B0R6T8</accession>
<dbReference type="InterPro" id="IPR037035">
    <property type="entry name" value="GK-like_C_sf"/>
</dbReference>
<dbReference type="Pfam" id="PF13660">
    <property type="entry name" value="DUF4147"/>
    <property type="match status" value="1"/>
</dbReference>
<reference evidence="7" key="1">
    <citation type="submission" date="2018-06" db="EMBL/GenBank/DDBJ databases">
        <authorList>
            <person name="Zhirakovskaya E."/>
        </authorList>
    </citation>
    <scope>NUCLEOTIDE SEQUENCE</scope>
</reference>
<evidence type="ECO:0000256" key="2">
    <source>
        <dbReference type="ARBA" id="ARBA00022741"/>
    </source>
</evidence>
<dbReference type="Gene3D" id="3.40.1480.10">
    <property type="entry name" value="MOFRL domain"/>
    <property type="match status" value="1"/>
</dbReference>
<organism evidence="7">
    <name type="scientific">hydrothermal vent metagenome</name>
    <dbReference type="NCBI Taxonomy" id="652676"/>
    <lineage>
        <taxon>unclassified sequences</taxon>
        <taxon>metagenomes</taxon>
        <taxon>ecological metagenomes</taxon>
    </lineage>
</organism>
<name>A0A3B0R6T8_9ZZZZ</name>
<dbReference type="Pfam" id="PF05161">
    <property type="entry name" value="MOFRL"/>
    <property type="match status" value="1"/>
</dbReference>
<dbReference type="InterPro" id="IPR038614">
    <property type="entry name" value="GK_N_sf"/>
</dbReference>
<dbReference type="GO" id="GO:0043798">
    <property type="term" value="F:glycerate 2-kinase activity"/>
    <property type="evidence" value="ECO:0007669"/>
    <property type="project" value="UniProtKB-EC"/>
</dbReference>
<dbReference type="FunFam" id="3.40.50.10180:FF:000001">
    <property type="entry name" value="Glycerate kinase"/>
    <property type="match status" value="1"/>
</dbReference>
<dbReference type="EMBL" id="UOEC01000039">
    <property type="protein sequence ID" value="VAV88242.1"/>
    <property type="molecule type" value="Genomic_DNA"/>
</dbReference>
<dbReference type="InterPro" id="IPR039760">
    <property type="entry name" value="MOFRL_protein"/>
</dbReference>
<keyword evidence="3 7" id="KW-0418">Kinase</keyword>
<dbReference type="GO" id="GO:0005737">
    <property type="term" value="C:cytoplasm"/>
    <property type="evidence" value="ECO:0007669"/>
    <property type="project" value="TreeGrafter"/>
</dbReference>
<sequence length="418" mass="43760">MNEDSCKNLLQILFDKSWRAASPQLCLPPFLPPVPKGRTVVIGAGKASAEMARALEDNWPSDLFDDLQGTVLTRYGHSAPTKHIKIIEAAHPVPDEAGVAGTREILELVSSLSADDLVICLISGGGSALLTAPATDITLAEKQDINRQLLASGAPIDEMNCLRKHLSAIKGGRLAVAAYPAQIVCLMISDVPGDDPSVIASGPTVADVSTTGQALEIVAKYQLQLPDSVRRFLNSPEAETPKPGDPRLANTKNHVIAAPAQSLTQAALAGKQAGYQVTNLGDGVEGEAREVAQQHAALALSAKPGIIISGGETTVTIRGTGRGGRNGEYALALAIALDGAAKISAIAADTDGIDGIEDNAGAIITPTTLSRARELGLNPQAFLDNNDAYSFFEKLGDLVFTGPTRTNVNDFRAILIER</sequence>
<feature type="domain" description="MOFRL-associated" evidence="6">
    <location>
        <begin position="13"/>
        <end position="233"/>
    </location>
</feature>
<dbReference type="GO" id="GO:0005524">
    <property type="term" value="F:ATP binding"/>
    <property type="evidence" value="ECO:0007669"/>
    <property type="project" value="UniProtKB-KW"/>
</dbReference>
<evidence type="ECO:0000313" key="7">
    <source>
        <dbReference type="EMBL" id="VAV88242.1"/>
    </source>
</evidence>
<evidence type="ECO:0000259" key="6">
    <source>
        <dbReference type="Pfam" id="PF13660"/>
    </source>
</evidence>
<dbReference type="PANTHER" id="PTHR12227:SF0">
    <property type="entry name" value="GLYCERATE KINASE"/>
    <property type="match status" value="1"/>
</dbReference>
<dbReference type="FunFam" id="3.40.1480.10:FF:000002">
    <property type="entry name" value="Glycerate kinase"/>
    <property type="match status" value="1"/>
</dbReference>
<evidence type="ECO:0000256" key="4">
    <source>
        <dbReference type="ARBA" id="ARBA00022840"/>
    </source>
</evidence>
<evidence type="ECO:0000256" key="1">
    <source>
        <dbReference type="ARBA" id="ARBA00022679"/>
    </source>
</evidence>
<evidence type="ECO:0000259" key="5">
    <source>
        <dbReference type="Pfam" id="PF05161"/>
    </source>
</evidence>